<accession>A0A940SUQ7</accession>
<dbReference type="AlphaFoldDB" id="A0A940SUQ7"/>
<sequence length="49" mass="5588">MAKNERLVKDKDSLNVSESHATDRCEFKKIGLLVPFIGIICGILVQFFY</sequence>
<comment type="caution">
    <text evidence="2">The sequence shown here is derived from an EMBL/GenBank/DDBJ whole genome shotgun (WGS) entry which is preliminary data.</text>
</comment>
<dbReference type="EMBL" id="JAEEGA010000005">
    <property type="protein sequence ID" value="MBP1041069.1"/>
    <property type="molecule type" value="Genomic_DNA"/>
</dbReference>
<proteinExistence type="predicted"/>
<keyword evidence="3" id="KW-1185">Reference proteome</keyword>
<name>A0A940SUQ7_9ENTE</name>
<keyword evidence="1" id="KW-0812">Transmembrane</keyword>
<feature type="transmembrane region" description="Helical" evidence="1">
    <location>
        <begin position="30"/>
        <end position="48"/>
    </location>
</feature>
<protein>
    <submittedName>
        <fullName evidence="2">Uncharacterized protein</fullName>
    </submittedName>
</protein>
<keyword evidence="1" id="KW-0472">Membrane</keyword>
<keyword evidence="1" id="KW-1133">Transmembrane helix</keyword>
<evidence type="ECO:0000313" key="2">
    <source>
        <dbReference type="EMBL" id="MBP1041069.1"/>
    </source>
</evidence>
<evidence type="ECO:0000256" key="1">
    <source>
        <dbReference type="SAM" id="Phobius"/>
    </source>
</evidence>
<evidence type="ECO:0000313" key="3">
    <source>
        <dbReference type="Proteomes" id="UP000674938"/>
    </source>
</evidence>
<dbReference type="RefSeq" id="WP_209526712.1">
    <property type="nucleotide sequence ID" value="NZ_JAEEGA010000005.1"/>
</dbReference>
<gene>
    <name evidence="2" type="ORF">I6N95_08645</name>
</gene>
<organism evidence="2 3">
    <name type="scientific">Vagococcus allomyrinae</name>
    <dbReference type="NCBI Taxonomy" id="2794353"/>
    <lineage>
        <taxon>Bacteria</taxon>
        <taxon>Bacillati</taxon>
        <taxon>Bacillota</taxon>
        <taxon>Bacilli</taxon>
        <taxon>Lactobacillales</taxon>
        <taxon>Enterococcaceae</taxon>
        <taxon>Vagococcus</taxon>
    </lineage>
</organism>
<dbReference type="Proteomes" id="UP000674938">
    <property type="component" value="Unassembled WGS sequence"/>
</dbReference>
<reference evidence="2" key="1">
    <citation type="submission" date="2020-12" db="EMBL/GenBank/DDBJ databases">
        <title>Vagococcus allomyrinae sp. nov. and Enterococcus lavae sp. nov., isolated from the larvae of Allomyrina dichotoma.</title>
        <authorList>
            <person name="Lee S.D."/>
        </authorList>
    </citation>
    <scope>NUCLEOTIDE SEQUENCE</scope>
    <source>
        <strain evidence="2">BWB3-3</strain>
    </source>
</reference>